<dbReference type="EMBL" id="MQWD01000001">
    <property type="protein sequence ID" value="PAP76256.1"/>
    <property type="molecule type" value="Genomic_DNA"/>
</dbReference>
<sequence>MLTQSRHLFLTDDSGVGLPNAEPKTARYQVTPLNGLIVRVIASELEGRRVEASRDEVIREVGDYDAGVCEPEVVVQRPQRRDRRQSKLGYVE</sequence>
<evidence type="ECO:0000313" key="1">
    <source>
        <dbReference type="EMBL" id="PAP76256.1"/>
    </source>
</evidence>
<gene>
    <name evidence="1" type="ORF">BSZ37_07260</name>
</gene>
<organism evidence="1 2">
    <name type="scientific">Rubrivirga marina</name>
    <dbReference type="NCBI Taxonomy" id="1196024"/>
    <lineage>
        <taxon>Bacteria</taxon>
        <taxon>Pseudomonadati</taxon>
        <taxon>Rhodothermota</taxon>
        <taxon>Rhodothermia</taxon>
        <taxon>Rhodothermales</taxon>
        <taxon>Rubricoccaceae</taxon>
        <taxon>Rubrivirga</taxon>
    </lineage>
</organism>
<dbReference type="OrthoDB" id="9805121at2"/>
<comment type="caution">
    <text evidence="1">The sequence shown here is derived from an EMBL/GenBank/DDBJ whole genome shotgun (WGS) entry which is preliminary data.</text>
</comment>
<evidence type="ECO:0000313" key="2">
    <source>
        <dbReference type="Proteomes" id="UP000216339"/>
    </source>
</evidence>
<reference evidence="1 2" key="1">
    <citation type="submission" date="2016-11" db="EMBL/GenBank/DDBJ databases">
        <title>Study of marine rhodopsin-containing bacteria.</title>
        <authorList>
            <person name="Yoshizawa S."/>
            <person name="Kumagai Y."/>
            <person name="Kogure K."/>
        </authorList>
    </citation>
    <scope>NUCLEOTIDE SEQUENCE [LARGE SCALE GENOMIC DNA]</scope>
    <source>
        <strain evidence="1 2">SAORIC-28</strain>
    </source>
</reference>
<accession>A0A271IYC4</accession>
<dbReference type="Proteomes" id="UP000216339">
    <property type="component" value="Unassembled WGS sequence"/>
</dbReference>
<keyword evidence="2" id="KW-1185">Reference proteome</keyword>
<name>A0A271IYC4_9BACT</name>
<protein>
    <submittedName>
        <fullName evidence="1">Uncharacterized protein</fullName>
    </submittedName>
</protein>
<dbReference type="RefSeq" id="WP_095509904.1">
    <property type="nucleotide sequence ID" value="NZ_MQWD01000001.1"/>
</dbReference>
<proteinExistence type="predicted"/>
<dbReference type="AlphaFoldDB" id="A0A271IYC4"/>